<dbReference type="SUPFAM" id="SSF56784">
    <property type="entry name" value="HAD-like"/>
    <property type="match status" value="1"/>
</dbReference>
<dbReference type="PRINTS" id="PR00413">
    <property type="entry name" value="HADHALOGNASE"/>
</dbReference>
<dbReference type="Pfam" id="PF00702">
    <property type="entry name" value="Hydrolase"/>
    <property type="match status" value="1"/>
</dbReference>
<accession>A0A3N3E0A1</accession>
<dbReference type="PANTHER" id="PTHR18901:SF38">
    <property type="entry name" value="PSEUDOURIDINE-5'-PHOSPHATASE"/>
    <property type="match status" value="1"/>
</dbReference>
<evidence type="ECO:0000313" key="1">
    <source>
        <dbReference type="EMBL" id="ROV60171.1"/>
    </source>
</evidence>
<dbReference type="CDD" id="cd07505">
    <property type="entry name" value="HAD_BPGM-like"/>
    <property type="match status" value="1"/>
</dbReference>
<dbReference type="RefSeq" id="WP_123782006.1">
    <property type="nucleotide sequence ID" value="NZ_RKIK01000025.1"/>
</dbReference>
<evidence type="ECO:0000313" key="2">
    <source>
        <dbReference type="Proteomes" id="UP000278792"/>
    </source>
</evidence>
<name>A0A3N3E0A1_9VIBR</name>
<dbReference type="Proteomes" id="UP000278792">
    <property type="component" value="Unassembled WGS sequence"/>
</dbReference>
<comment type="caution">
    <text evidence="1">The sequence shown here is derived from an EMBL/GenBank/DDBJ whole genome shotgun (WGS) entry which is preliminary data.</text>
</comment>
<dbReference type="AlphaFoldDB" id="A0A3N3E0A1"/>
<protein>
    <submittedName>
        <fullName evidence="1">HAD family phosphatase</fullName>
    </submittedName>
</protein>
<reference evidence="1 2" key="1">
    <citation type="submission" date="2018-11" db="EMBL/GenBank/DDBJ databases">
        <title>Vibrio ponticus strain CAIM 1751 pathogenic for the snapper Lutjanus guttatus.</title>
        <authorList>
            <person name="Soto-Rodriguez S."/>
            <person name="Lozano-Olvera R."/>
            <person name="Gomez-Gil B."/>
        </authorList>
    </citation>
    <scope>NUCLEOTIDE SEQUENCE [LARGE SCALE GENOMIC DNA]</scope>
    <source>
        <strain evidence="1 2">CAIM 1751</strain>
    </source>
</reference>
<dbReference type="InterPro" id="IPR006439">
    <property type="entry name" value="HAD-SF_hydro_IA"/>
</dbReference>
<dbReference type="PANTHER" id="PTHR18901">
    <property type="entry name" value="2-DEOXYGLUCOSE-6-PHOSPHATE PHOSPHATASE 2"/>
    <property type="match status" value="1"/>
</dbReference>
<dbReference type="InterPro" id="IPR023214">
    <property type="entry name" value="HAD_sf"/>
</dbReference>
<dbReference type="Gene3D" id="1.10.150.240">
    <property type="entry name" value="Putative phosphatase, domain 2"/>
    <property type="match status" value="1"/>
</dbReference>
<dbReference type="Gene3D" id="3.40.50.1000">
    <property type="entry name" value="HAD superfamily/HAD-like"/>
    <property type="match status" value="1"/>
</dbReference>
<dbReference type="InterPro" id="IPR023198">
    <property type="entry name" value="PGP-like_dom2"/>
</dbReference>
<proteinExistence type="predicted"/>
<sequence length="215" mass="23709">MNFKAAIFDMDGLLLDTERLCMRVFKQACETLGFPFHKDAYLNIIGRNAAGVEKILAQAYGDDLPAIHQEWKRNYDAITHHQAIDVKQGVVELLQWLNANNIPTVVATSTRKELAEIKLRLAGLDGYFDGLTCGCEVRNGKPDPEIYLLAAERIGVEPNLCLAFEDSSNGVLAAVSAGMQTYQIPDLLEPSEEIIALGHKIKPSLSVVLEELKAN</sequence>
<organism evidence="1 2">
    <name type="scientific">Vibrio ponticus</name>
    <dbReference type="NCBI Taxonomy" id="265668"/>
    <lineage>
        <taxon>Bacteria</taxon>
        <taxon>Pseudomonadati</taxon>
        <taxon>Pseudomonadota</taxon>
        <taxon>Gammaproteobacteria</taxon>
        <taxon>Vibrionales</taxon>
        <taxon>Vibrionaceae</taxon>
        <taxon>Vibrio</taxon>
    </lineage>
</organism>
<dbReference type="NCBIfam" id="TIGR01509">
    <property type="entry name" value="HAD-SF-IA-v3"/>
    <property type="match status" value="1"/>
</dbReference>
<gene>
    <name evidence="1" type="ORF">EGH82_10225</name>
</gene>
<dbReference type="EMBL" id="RKIK01000025">
    <property type="protein sequence ID" value="ROV60171.1"/>
    <property type="molecule type" value="Genomic_DNA"/>
</dbReference>
<dbReference type="InterPro" id="IPR036412">
    <property type="entry name" value="HAD-like_sf"/>
</dbReference>
<dbReference type="SFLD" id="SFLDG01129">
    <property type="entry name" value="C1.5:_HAD__Beta-PGM__Phosphata"/>
    <property type="match status" value="1"/>
</dbReference>
<dbReference type="SFLD" id="SFLDS00003">
    <property type="entry name" value="Haloacid_Dehalogenase"/>
    <property type="match status" value="1"/>
</dbReference>
<dbReference type="SFLD" id="SFLDG01135">
    <property type="entry name" value="C1.5.6:_HAD__Beta-PGM__Phospha"/>
    <property type="match status" value="1"/>
</dbReference>